<organism evidence="1 2">
    <name type="scientific">Actinidia rufa</name>
    <dbReference type="NCBI Taxonomy" id="165716"/>
    <lineage>
        <taxon>Eukaryota</taxon>
        <taxon>Viridiplantae</taxon>
        <taxon>Streptophyta</taxon>
        <taxon>Embryophyta</taxon>
        <taxon>Tracheophyta</taxon>
        <taxon>Spermatophyta</taxon>
        <taxon>Magnoliopsida</taxon>
        <taxon>eudicotyledons</taxon>
        <taxon>Gunneridae</taxon>
        <taxon>Pentapetalae</taxon>
        <taxon>asterids</taxon>
        <taxon>Ericales</taxon>
        <taxon>Actinidiaceae</taxon>
        <taxon>Actinidia</taxon>
    </lineage>
</organism>
<evidence type="ECO:0000313" key="1">
    <source>
        <dbReference type="EMBL" id="GFZ03521.1"/>
    </source>
</evidence>
<reference evidence="1 2" key="1">
    <citation type="submission" date="2019-07" db="EMBL/GenBank/DDBJ databases">
        <title>De Novo Assembly of kiwifruit Actinidia rufa.</title>
        <authorList>
            <person name="Sugita-Konishi S."/>
            <person name="Sato K."/>
            <person name="Mori E."/>
            <person name="Abe Y."/>
            <person name="Kisaki G."/>
            <person name="Hamano K."/>
            <person name="Suezawa K."/>
            <person name="Otani M."/>
            <person name="Fukuda T."/>
            <person name="Manabe T."/>
            <person name="Gomi K."/>
            <person name="Tabuchi M."/>
            <person name="Akimitsu K."/>
            <person name="Kataoka I."/>
        </authorList>
    </citation>
    <scope>NUCLEOTIDE SEQUENCE [LARGE SCALE GENOMIC DNA]</scope>
    <source>
        <strain evidence="2">cv. Fuchu</strain>
    </source>
</reference>
<dbReference type="AlphaFoldDB" id="A0A7J0FXV1"/>
<dbReference type="OrthoDB" id="1305044at2759"/>
<evidence type="ECO:0000313" key="2">
    <source>
        <dbReference type="Proteomes" id="UP000585474"/>
    </source>
</evidence>
<dbReference type="EMBL" id="BJWL01000016">
    <property type="protein sequence ID" value="GFZ03521.1"/>
    <property type="molecule type" value="Genomic_DNA"/>
</dbReference>
<comment type="caution">
    <text evidence="1">The sequence shown here is derived from an EMBL/GenBank/DDBJ whole genome shotgun (WGS) entry which is preliminary data.</text>
</comment>
<proteinExistence type="predicted"/>
<protein>
    <submittedName>
        <fullName evidence="1">Uncharacterized protein</fullName>
    </submittedName>
</protein>
<sequence length="134" mass="15334">MNNDAPNQREPMEIPAEKQLGLSPVWRVSPKHNGSTLYDSFELQAVTKQLNKALQGSNGPLSPYSLYLKSPYYRQRLDRIYKKNMKKPKSITSRRVESAKVDEKAGARGNGGFVARLWMKVKRGLLWNNKRQEG</sequence>
<accession>A0A7J0FXV1</accession>
<gene>
    <name evidence="1" type="ORF">Acr_16g0001450</name>
</gene>
<name>A0A7J0FXV1_9ERIC</name>
<dbReference type="Proteomes" id="UP000585474">
    <property type="component" value="Unassembled WGS sequence"/>
</dbReference>
<keyword evidence="2" id="KW-1185">Reference proteome</keyword>